<keyword evidence="3" id="KW-0479">Metal-binding</keyword>
<feature type="transmembrane region" description="Helical" evidence="7">
    <location>
        <begin position="203"/>
        <end position="220"/>
    </location>
</feature>
<evidence type="ECO:0000313" key="9">
    <source>
        <dbReference type="EMBL" id="MCP9761625.1"/>
    </source>
</evidence>
<keyword evidence="4" id="KW-0249">Electron transport</keyword>
<dbReference type="InterPro" id="IPR017900">
    <property type="entry name" value="4Fe4S_Fe_S_CS"/>
</dbReference>
<evidence type="ECO:0000256" key="5">
    <source>
        <dbReference type="ARBA" id="ARBA00023004"/>
    </source>
</evidence>
<dbReference type="Pfam" id="PF12801">
    <property type="entry name" value="Fer4_5"/>
    <property type="match status" value="1"/>
</dbReference>
<dbReference type="EMBL" id="RJUF01000002">
    <property type="protein sequence ID" value="MCP9761625.1"/>
    <property type="molecule type" value="Genomic_DNA"/>
</dbReference>
<keyword evidence="7" id="KW-0812">Transmembrane</keyword>
<keyword evidence="2" id="KW-0004">4Fe-4S</keyword>
<dbReference type="Proteomes" id="UP001204144">
    <property type="component" value="Unassembled WGS sequence"/>
</dbReference>
<dbReference type="InterPro" id="IPR017896">
    <property type="entry name" value="4Fe4S_Fe-S-bd"/>
</dbReference>
<gene>
    <name evidence="9" type="primary">ccoG</name>
    <name evidence="9" type="ORF">EGI31_01575</name>
</gene>
<feature type="transmembrane region" description="Helical" evidence="7">
    <location>
        <begin position="168"/>
        <end position="188"/>
    </location>
</feature>
<name>A0AAE3H2G0_9BACT</name>
<evidence type="ECO:0000256" key="4">
    <source>
        <dbReference type="ARBA" id="ARBA00022982"/>
    </source>
</evidence>
<evidence type="ECO:0000256" key="3">
    <source>
        <dbReference type="ARBA" id="ARBA00022723"/>
    </source>
</evidence>
<dbReference type="InterPro" id="IPR051684">
    <property type="entry name" value="Electron_Trans/Redox"/>
</dbReference>
<evidence type="ECO:0000256" key="7">
    <source>
        <dbReference type="SAM" id="Phobius"/>
    </source>
</evidence>
<comment type="caution">
    <text evidence="9">The sequence shown here is derived from an EMBL/GenBank/DDBJ whole genome shotgun (WGS) entry which is preliminary data.</text>
</comment>
<keyword evidence="1" id="KW-0813">Transport</keyword>
<evidence type="ECO:0000256" key="6">
    <source>
        <dbReference type="ARBA" id="ARBA00023014"/>
    </source>
</evidence>
<keyword evidence="10" id="KW-1185">Reference proteome</keyword>
<dbReference type="InterPro" id="IPR014116">
    <property type="entry name" value="Cyt_c_oxidase_cbb3_FixG"/>
</dbReference>
<feature type="domain" description="4Fe-4S ferredoxin-type" evidence="8">
    <location>
        <begin position="265"/>
        <end position="295"/>
    </location>
</feature>
<dbReference type="Pfam" id="PF11614">
    <property type="entry name" value="FixG_C"/>
    <property type="match status" value="1"/>
</dbReference>
<dbReference type="GO" id="GO:0046872">
    <property type="term" value="F:metal ion binding"/>
    <property type="evidence" value="ECO:0007669"/>
    <property type="project" value="UniProtKB-KW"/>
</dbReference>
<protein>
    <submittedName>
        <fullName evidence="9">Cytochrome c oxidase accessory protein CcoG</fullName>
    </submittedName>
</protein>
<dbReference type="GO" id="GO:0005886">
    <property type="term" value="C:plasma membrane"/>
    <property type="evidence" value="ECO:0007669"/>
    <property type="project" value="TreeGrafter"/>
</dbReference>
<dbReference type="GO" id="GO:0051539">
    <property type="term" value="F:4 iron, 4 sulfur cluster binding"/>
    <property type="evidence" value="ECO:0007669"/>
    <property type="project" value="UniProtKB-KW"/>
</dbReference>
<dbReference type="PANTHER" id="PTHR30176:SF3">
    <property type="entry name" value="FERREDOXIN-TYPE PROTEIN NAPH"/>
    <property type="match status" value="1"/>
</dbReference>
<evidence type="ECO:0000256" key="1">
    <source>
        <dbReference type="ARBA" id="ARBA00022448"/>
    </source>
</evidence>
<dbReference type="RefSeq" id="WP_255035366.1">
    <property type="nucleotide sequence ID" value="NZ_RJUF01000002.1"/>
</dbReference>
<keyword evidence="7" id="KW-1133">Transmembrane helix</keyword>
<dbReference type="InterPro" id="IPR032879">
    <property type="entry name" value="FixG_C"/>
</dbReference>
<feature type="transmembrane region" description="Helical" evidence="7">
    <location>
        <begin position="48"/>
        <end position="73"/>
    </location>
</feature>
<sequence>MENIDDIYSYVDSEQDEFRNTLATVDKEGKRIWLYPKMPKGAFFNKRIIATIVFLAVFLSAPFIKINGLPLIMMNIFERKFAIFGQLFLPQDFIIFGLGMITFVVFIILFTVTYGRIWCGWLCPQTVFMEMIFRPIEVWLEGEGRTQKKFDEAPWDFNKAWRKTLKHVIYITFSIIIAHFTMAYLVGIEGVKEIVTKPPTENLSGFIGLVVFTGLFYFVFAKLREQVCVAICPYGRLQGVLVTKDTMTIIYDEVRGEPRARISKKEVQTETKKGDCIDCGLCVQVCPTGIDIRNGIQLECVNCTACIDVCDEVMVKVDRPKGLIRYASVDTIKNNVPFKFTIRTLAYTLVLVALVAVVGVLLVNRSSVETTLMRVPGQLYQENGDKITNLYNAQMVNKTNTDKVLNITIKEQGATLKFIGQNPIKIKAGSKAEVVFFVEFPKDKITQRSTPIKIQVMENDKQLEEAKTNFQGPN</sequence>
<evidence type="ECO:0000256" key="2">
    <source>
        <dbReference type="ARBA" id="ARBA00022485"/>
    </source>
</evidence>
<feature type="transmembrane region" description="Helical" evidence="7">
    <location>
        <begin position="344"/>
        <end position="363"/>
    </location>
</feature>
<dbReference type="InterPro" id="IPR013783">
    <property type="entry name" value="Ig-like_fold"/>
</dbReference>
<keyword evidence="5" id="KW-0408">Iron</keyword>
<feature type="transmembrane region" description="Helical" evidence="7">
    <location>
        <begin position="93"/>
        <end position="112"/>
    </location>
</feature>
<evidence type="ECO:0000313" key="10">
    <source>
        <dbReference type="Proteomes" id="UP001204144"/>
    </source>
</evidence>
<dbReference type="SUPFAM" id="SSF54862">
    <property type="entry name" value="4Fe-4S ferredoxins"/>
    <property type="match status" value="1"/>
</dbReference>
<accession>A0AAE3H2G0</accession>
<proteinExistence type="predicted"/>
<dbReference type="PANTHER" id="PTHR30176">
    <property type="entry name" value="FERREDOXIN-TYPE PROTEIN NAPH"/>
    <property type="match status" value="1"/>
</dbReference>
<dbReference type="PROSITE" id="PS51379">
    <property type="entry name" value="4FE4S_FER_2"/>
    <property type="match status" value="1"/>
</dbReference>
<evidence type="ECO:0000259" key="8">
    <source>
        <dbReference type="PROSITE" id="PS51379"/>
    </source>
</evidence>
<dbReference type="NCBIfam" id="TIGR02745">
    <property type="entry name" value="ccoG_rdxA_fixG"/>
    <property type="match status" value="1"/>
</dbReference>
<dbReference type="Gene3D" id="3.30.70.20">
    <property type="match status" value="1"/>
</dbReference>
<keyword evidence="6" id="KW-0411">Iron-sulfur</keyword>
<organism evidence="9 10">
    <name type="scientific">Lacihabitans soyangensis</name>
    <dbReference type="NCBI Taxonomy" id="869394"/>
    <lineage>
        <taxon>Bacteria</taxon>
        <taxon>Pseudomonadati</taxon>
        <taxon>Bacteroidota</taxon>
        <taxon>Cytophagia</taxon>
        <taxon>Cytophagales</taxon>
        <taxon>Leadbetterellaceae</taxon>
        <taxon>Lacihabitans</taxon>
    </lineage>
</organism>
<keyword evidence="7" id="KW-0472">Membrane</keyword>
<dbReference type="Gene3D" id="2.60.40.10">
    <property type="entry name" value="Immunoglobulins"/>
    <property type="match status" value="1"/>
</dbReference>
<dbReference type="PROSITE" id="PS00198">
    <property type="entry name" value="4FE4S_FER_1"/>
    <property type="match status" value="1"/>
</dbReference>
<reference evidence="9 10" key="1">
    <citation type="submission" date="2018-11" db="EMBL/GenBank/DDBJ databases">
        <title>Novel bacteria species description.</title>
        <authorList>
            <person name="Han J.-H."/>
        </authorList>
    </citation>
    <scope>NUCLEOTIDE SEQUENCE [LARGE SCALE GENOMIC DNA]</scope>
    <source>
        <strain evidence="9 10">KCTC23259</strain>
    </source>
</reference>
<dbReference type="AlphaFoldDB" id="A0AAE3H2G0"/>
<dbReference type="Pfam" id="PF13746">
    <property type="entry name" value="Fer4_18"/>
    <property type="match status" value="1"/>
</dbReference>